<gene>
    <name evidence="1" type="ORF">SLAVMIC_00063</name>
</gene>
<organism evidence="1">
    <name type="scientific">uncultured marine phage</name>
    <dbReference type="NCBI Taxonomy" id="707152"/>
    <lineage>
        <taxon>Viruses</taxon>
        <taxon>environmental samples</taxon>
    </lineage>
</organism>
<sequence>MRILESFGSFKINEGDTVLIHYWWDDMITPVKIVEKKGRKFLVSHDIEGSYIKNAPDEWVKTDEIIDIKR</sequence>
<protein>
    <submittedName>
        <fullName evidence="1">Uncharacterized protein</fullName>
    </submittedName>
</protein>
<dbReference type="EMBL" id="OU342829">
    <property type="protein sequence ID" value="CAG7579731.1"/>
    <property type="molecule type" value="Genomic_DNA"/>
</dbReference>
<reference evidence="1" key="1">
    <citation type="submission" date="2021-06" db="EMBL/GenBank/DDBJ databases">
        <authorList>
            <person name="Gannon L."/>
            <person name="Redgwell R T."/>
            <person name="Michniewski S."/>
            <person name="Harrison D C."/>
            <person name="Millard A."/>
        </authorList>
    </citation>
    <scope>NUCLEOTIDE SEQUENCE</scope>
</reference>
<proteinExistence type="predicted"/>
<accession>A0A8D9C8A1</accession>
<evidence type="ECO:0000313" key="1">
    <source>
        <dbReference type="EMBL" id="CAG7579731.1"/>
    </source>
</evidence>
<name>A0A8D9C8A1_9VIRU</name>